<evidence type="ECO:0000256" key="3">
    <source>
        <dbReference type="ARBA" id="ARBA00022692"/>
    </source>
</evidence>
<evidence type="ECO:0000256" key="4">
    <source>
        <dbReference type="ARBA" id="ARBA00022989"/>
    </source>
</evidence>
<accession>A0A075I021</accession>
<feature type="transmembrane region" description="Helical" evidence="6">
    <location>
        <begin position="6"/>
        <end position="28"/>
    </location>
</feature>
<organism evidence="8">
    <name type="scientific">uncultured marine thaumarchaeote KM3_99_A02</name>
    <dbReference type="NCBI Taxonomy" id="1456353"/>
    <lineage>
        <taxon>Archaea</taxon>
        <taxon>Nitrososphaerota</taxon>
        <taxon>environmental samples</taxon>
    </lineage>
</organism>
<dbReference type="EMBL" id="KF901186">
    <property type="protein sequence ID" value="AIF21254.1"/>
    <property type="molecule type" value="Genomic_DNA"/>
</dbReference>
<dbReference type="PANTHER" id="PTHR42709">
    <property type="entry name" value="ALKALINE PHOSPHATASE LIKE PROTEIN"/>
    <property type="match status" value="1"/>
</dbReference>
<evidence type="ECO:0000256" key="2">
    <source>
        <dbReference type="ARBA" id="ARBA00022475"/>
    </source>
</evidence>
<name>A0A075I021_9ARCH</name>
<dbReference type="AlphaFoldDB" id="A0A075I021"/>
<dbReference type="GO" id="GO:0005886">
    <property type="term" value="C:plasma membrane"/>
    <property type="evidence" value="ECO:0007669"/>
    <property type="project" value="UniProtKB-SubCell"/>
</dbReference>
<keyword evidence="3 6" id="KW-0812">Transmembrane</keyword>
<dbReference type="InterPro" id="IPR032816">
    <property type="entry name" value="VTT_dom"/>
</dbReference>
<feature type="domain" description="VTT" evidence="7">
    <location>
        <begin position="35"/>
        <end position="164"/>
    </location>
</feature>
<reference evidence="8" key="1">
    <citation type="journal article" date="2014" name="Genome Biol. Evol.">
        <title>Pangenome evidence for extensive interdomain horizontal transfer affecting lineage core and shell genes in uncultured planktonic thaumarchaeota and euryarchaeota.</title>
        <authorList>
            <person name="Deschamps P."/>
            <person name="Zivanovic Y."/>
            <person name="Moreira D."/>
            <person name="Rodriguez-Valera F."/>
            <person name="Lopez-Garcia P."/>
        </authorList>
    </citation>
    <scope>NUCLEOTIDE SEQUENCE</scope>
</reference>
<sequence>MVLESLIEWITALITDYLYAGIFLAALIETVIPPIPTMVVFPTAGFIASQNGLELPELIILGIIGGIGASIGSTVIYLIALKLGRTALLKYLKYVRVSEKKLTRVENWFQKYGDKAVLFGRMIPVFREMISIPAGLLKMKFAKFFVYTVLGSCGWSLALIFSGYYFGIAAFEFW</sequence>
<keyword evidence="2" id="KW-1003">Cell membrane</keyword>
<protein>
    <submittedName>
        <fullName evidence="8">Putative membrane-associated protein</fullName>
    </submittedName>
</protein>
<keyword evidence="5 6" id="KW-0472">Membrane</keyword>
<comment type="subcellular location">
    <subcellularLocation>
        <location evidence="1">Cell membrane</location>
        <topology evidence="1">Multi-pass membrane protein</topology>
    </subcellularLocation>
</comment>
<evidence type="ECO:0000313" key="8">
    <source>
        <dbReference type="EMBL" id="AIF21254.1"/>
    </source>
</evidence>
<feature type="transmembrane region" description="Helical" evidence="6">
    <location>
        <begin position="144"/>
        <end position="166"/>
    </location>
</feature>
<evidence type="ECO:0000256" key="5">
    <source>
        <dbReference type="ARBA" id="ARBA00023136"/>
    </source>
</evidence>
<dbReference type="InterPro" id="IPR051311">
    <property type="entry name" value="DedA_domain"/>
</dbReference>
<dbReference type="PANTHER" id="PTHR42709:SF6">
    <property type="entry name" value="UNDECAPRENYL PHOSPHATE TRANSPORTER A"/>
    <property type="match status" value="1"/>
</dbReference>
<evidence type="ECO:0000259" key="7">
    <source>
        <dbReference type="Pfam" id="PF09335"/>
    </source>
</evidence>
<keyword evidence="4 6" id="KW-1133">Transmembrane helix</keyword>
<evidence type="ECO:0000256" key="1">
    <source>
        <dbReference type="ARBA" id="ARBA00004651"/>
    </source>
</evidence>
<dbReference type="Pfam" id="PF09335">
    <property type="entry name" value="VTT_dom"/>
    <property type="match status" value="1"/>
</dbReference>
<evidence type="ECO:0000256" key="6">
    <source>
        <dbReference type="SAM" id="Phobius"/>
    </source>
</evidence>
<proteinExistence type="predicted"/>
<feature type="transmembrane region" description="Helical" evidence="6">
    <location>
        <begin position="59"/>
        <end position="80"/>
    </location>
</feature>